<keyword evidence="3" id="KW-0378">Hydrolase</keyword>
<dbReference type="Pfam" id="PF17677">
    <property type="entry name" value="Glyco_hydro38C2"/>
    <property type="match status" value="1"/>
</dbReference>
<dbReference type="InterPro" id="IPR037094">
    <property type="entry name" value="Glyco_hydro_38_cen_sf"/>
</dbReference>
<organism evidence="6 7">
    <name type="scientific">Dactylosporangium salmoneum</name>
    <dbReference type="NCBI Taxonomy" id="53361"/>
    <lineage>
        <taxon>Bacteria</taxon>
        <taxon>Bacillati</taxon>
        <taxon>Actinomycetota</taxon>
        <taxon>Actinomycetes</taxon>
        <taxon>Micromonosporales</taxon>
        <taxon>Micromonosporaceae</taxon>
        <taxon>Dactylosporangium</taxon>
    </lineage>
</organism>
<dbReference type="Pfam" id="PF10633">
    <property type="entry name" value="NPCBM_assoc"/>
    <property type="match status" value="1"/>
</dbReference>
<evidence type="ECO:0000313" key="6">
    <source>
        <dbReference type="EMBL" id="GAA2349015.1"/>
    </source>
</evidence>
<name>A0ABN3GD70_9ACTN</name>
<evidence type="ECO:0000256" key="2">
    <source>
        <dbReference type="ARBA" id="ARBA00022723"/>
    </source>
</evidence>
<evidence type="ECO:0000256" key="4">
    <source>
        <dbReference type="ARBA" id="ARBA00023295"/>
    </source>
</evidence>
<dbReference type="Gene3D" id="1.20.1270.50">
    <property type="entry name" value="Glycoside hydrolase family 38, central domain"/>
    <property type="match status" value="1"/>
</dbReference>
<reference evidence="6 7" key="1">
    <citation type="journal article" date="2019" name="Int. J. Syst. Evol. Microbiol.">
        <title>The Global Catalogue of Microorganisms (GCM) 10K type strain sequencing project: providing services to taxonomists for standard genome sequencing and annotation.</title>
        <authorList>
            <consortium name="The Broad Institute Genomics Platform"/>
            <consortium name="The Broad Institute Genome Sequencing Center for Infectious Disease"/>
            <person name="Wu L."/>
            <person name="Ma J."/>
        </authorList>
    </citation>
    <scope>NUCLEOTIDE SEQUENCE [LARGE SCALE GENOMIC DNA]</scope>
    <source>
        <strain evidence="6 7">JCM 3272</strain>
    </source>
</reference>
<dbReference type="Gene3D" id="3.20.110.10">
    <property type="entry name" value="Glycoside hydrolase 38, N terminal domain"/>
    <property type="match status" value="1"/>
</dbReference>
<comment type="similarity">
    <text evidence="1">Belongs to the glycosyl hydrolase 38 family.</text>
</comment>
<dbReference type="InterPro" id="IPR011013">
    <property type="entry name" value="Gal_mutarotase_sf_dom"/>
</dbReference>
<evidence type="ECO:0000256" key="1">
    <source>
        <dbReference type="ARBA" id="ARBA00009792"/>
    </source>
</evidence>
<dbReference type="CDD" id="cd10786">
    <property type="entry name" value="GH38N_AMII_like"/>
    <property type="match status" value="1"/>
</dbReference>
<accession>A0ABN3GD70</accession>
<comment type="caution">
    <text evidence="6">The sequence shown here is derived from an EMBL/GenBank/DDBJ whole genome shotgun (WGS) entry which is preliminary data.</text>
</comment>
<keyword evidence="2" id="KW-0479">Metal-binding</keyword>
<evidence type="ECO:0000313" key="7">
    <source>
        <dbReference type="Proteomes" id="UP001501444"/>
    </source>
</evidence>
<gene>
    <name evidence="6" type="ORF">GCM10010170_038010</name>
</gene>
<sequence length="1371" mass="146833">MRIVSVTGTELFVAGVDGSPGPRQVLRVEVEDWPGHLRVTGDGVSGATEVHSGPLVEVPLDVAAPPGARVPIEVSAGGEPATAELVVAEPGWTVWMIPHFHYDPVWWNTQAAYTSTWDRDGRLGTEFRAGFQQPGFELVRAHLETARRDPDYKFVLAELDYLKPFWDTFPHERQYVRTLLAEGRLELMGGTYNEPNTNLTSAESTIRNLVHGIGFQRDIVGGDPRTAWQLDVFGHDPQFPGLVADAGLDSSSWARGPFHQWGPMLWTHEPREGWGDPSVMQFPSEFEWISPSGRGVLTHYMPAHYSAGWHIDSKPTLAAAEQSVYELFLLLKRVAATRNVLLPVGTDYTPPAKWVTEIHRDWNARYVSPRFVCGLPREFFAAVRATPGFVPSPQTRDMNPVYTGKDVSYIDTKQAQRHAEALLGDAETFATIAAGHGLPFPHAELDKAWRQLVYGAHHDAITGSESDQVYLDLLTGWREAHDLAAAVLDRSLGHLAAAEGPGRRVAVFNPSAWPRTDLVRVRVQFPAPGPAGVRVGDLPTVLEHPARHPDGSLAAVDLVFRAEDVPPAGYRAWPLLDAPAGETGWSTVDGPAVVDNGVYRIELDPDRGGCVRSLVDLRTGRELLRAGRVGNELLVYDEYPAHPRFHEGPWHLLPKGAAVHRSGDRPAASVVVERSALGSRVTVTGSAGPLRYTQSLTLWEHSARIDARTSADDFTGEDQLVRVCWPVDVPGGLPVSEVGNAVVGRGFGLIDVDSEQAPWTLDNPAQHWFAVSSTARVDVHGPDGARAHTRAIGIAELVSDDDVRDLAAALARRGVTATSSSPSGSRYGRLAVDSNLPDVRISVGRNAFTDAVLDAAGPAWQDELDRQLAAGGHARLLVPAARALADVWVPNADLTGPRDLPVLIVAGEGAAERLRADVDAGAIPVRQALTESPDPDLDDYTVALVNRGLPGFAVDTGGALHLSLLRSCTGWPSGVWIDPPRRTAPDGSNFQQQHWTHGFEYALVAGPGDWRANGLVRHGHEANHPMHAVVGAGGAAARSYVTVESDGDVVLAALKPAGNPYATGRSPGAATNRVAVRLYEAAGRPAAVRLRLWSPTAQAHETNLLEEPGDPLPVDGGAVTLELSGAQIAQALVGVGPLPAAPVPPNPAYARYWLHNTGPAPIGNLQVTVHADPPVTTVDGPATLTVTVASELTAERATGSVELLPPPGWAARPPSLGYDLDPGGHTTGAVELTPPDGAADGVYWLRARLGDGVEDVARLLVGVRGPETVTAAPGGPLQLRPGDAAGLDLDLATDAAGPIVVDVALISPWQTWDLFPSAALRVELPARGKARVTVPVRVPTHHAPGRWWALFKVAHAGELHYTEAVTVEVLR</sequence>
<dbReference type="Pfam" id="PF07748">
    <property type="entry name" value="Glyco_hydro_38C"/>
    <property type="match status" value="1"/>
</dbReference>
<keyword evidence="4" id="KW-0326">Glycosidase</keyword>
<protein>
    <submittedName>
        <fullName evidence="6">NEW3 domain-containing protein</fullName>
    </submittedName>
</protein>
<dbReference type="InterPro" id="IPR018905">
    <property type="entry name" value="A-galactase_NEW3"/>
</dbReference>
<dbReference type="SUPFAM" id="SSF88713">
    <property type="entry name" value="Glycoside hydrolase/deacetylase"/>
    <property type="match status" value="1"/>
</dbReference>
<dbReference type="InterPro" id="IPR011682">
    <property type="entry name" value="Glyco_hydro_38_C"/>
</dbReference>
<keyword evidence="7" id="KW-1185">Reference proteome</keyword>
<dbReference type="SMART" id="SM00872">
    <property type="entry name" value="Alpha-mann_mid"/>
    <property type="match status" value="1"/>
</dbReference>
<evidence type="ECO:0000259" key="5">
    <source>
        <dbReference type="SMART" id="SM00872"/>
    </source>
</evidence>
<dbReference type="EMBL" id="BAAARV010000027">
    <property type="protein sequence ID" value="GAA2349015.1"/>
    <property type="molecule type" value="Genomic_DNA"/>
</dbReference>
<dbReference type="SUPFAM" id="SSF74650">
    <property type="entry name" value="Galactose mutarotase-like"/>
    <property type="match status" value="2"/>
</dbReference>
<dbReference type="Proteomes" id="UP001501444">
    <property type="component" value="Unassembled WGS sequence"/>
</dbReference>
<dbReference type="Pfam" id="PF01074">
    <property type="entry name" value="Glyco_hydro_38N"/>
    <property type="match status" value="1"/>
</dbReference>
<feature type="domain" description="Glycoside hydrolase family 38 central" evidence="5">
    <location>
        <begin position="407"/>
        <end position="477"/>
    </location>
</feature>
<proteinExistence type="inferred from homology"/>
<dbReference type="PANTHER" id="PTHR46017:SF1">
    <property type="entry name" value="ALPHA-MANNOSIDASE 2C1"/>
    <property type="match status" value="1"/>
</dbReference>
<dbReference type="PANTHER" id="PTHR46017">
    <property type="entry name" value="ALPHA-MANNOSIDASE 2C1"/>
    <property type="match status" value="1"/>
</dbReference>
<dbReference type="InterPro" id="IPR011330">
    <property type="entry name" value="Glyco_hydro/deAcase_b/a-brl"/>
</dbReference>
<dbReference type="InterPro" id="IPR041147">
    <property type="entry name" value="GH38_C"/>
</dbReference>
<dbReference type="InterPro" id="IPR015341">
    <property type="entry name" value="Glyco_hydro_38_cen"/>
</dbReference>
<dbReference type="InterPro" id="IPR027291">
    <property type="entry name" value="Glyco_hydro_38_N_sf"/>
</dbReference>
<dbReference type="InterPro" id="IPR028995">
    <property type="entry name" value="Glyco_hydro_57/38_cen_sf"/>
</dbReference>
<dbReference type="InterPro" id="IPR000602">
    <property type="entry name" value="Glyco_hydro_38_N"/>
</dbReference>
<dbReference type="Gene3D" id="2.70.98.30">
    <property type="entry name" value="Golgi alpha-mannosidase II, domain 4"/>
    <property type="match status" value="2"/>
</dbReference>
<dbReference type="SUPFAM" id="SSF88688">
    <property type="entry name" value="Families 57/38 glycoside transferase middle domain"/>
    <property type="match status" value="1"/>
</dbReference>
<evidence type="ECO:0000256" key="3">
    <source>
        <dbReference type="ARBA" id="ARBA00022801"/>
    </source>
</evidence>
<dbReference type="RefSeq" id="WP_344613750.1">
    <property type="nucleotide sequence ID" value="NZ_BAAARV010000027.1"/>
</dbReference>
<dbReference type="Pfam" id="PF09261">
    <property type="entry name" value="Alpha-mann_mid"/>
    <property type="match status" value="1"/>
</dbReference>